<dbReference type="RefSeq" id="WP_150622056.1">
    <property type="nucleotide sequence ID" value="NZ_CABPSM010000012.1"/>
</dbReference>
<sequence>MTTIRLSTPHARALRPLHNLRHPLLSPFLAGAALLIAAAAPAVADDRRAGISTETLAKSATAWDQTGYAAYPSGTPEPTLVRITLAPNTRLDWHTHPMPAIGYVASGHLTVERADNGAQRAFVAGQTVTELVDVPHRGWSSDAGAELLVFYAGSVHQPLFLVSPDTEKLAQDETVKTSRD</sequence>
<keyword evidence="3" id="KW-1185">Reference proteome</keyword>
<dbReference type="InterPro" id="IPR011051">
    <property type="entry name" value="RmlC_Cupin_sf"/>
</dbReference>
<dbReference type="Gene3D" id="2.60.120.10">
    <property type="entry name" value="Jelly Rolls"/>
    <property type="match status" value="1"/>
</dbReference>
<dbReference type="Proteomes" id="UP000343317">
    <property type="component" value="Unassembled WGS sequence"/>
</dbReference>
<protein>
    <recommendedName>
        <fullName evidence="4">Cupin</fullName>
    </recommendedName>
</protein>
<keyword evidence="1" id="KW-0732">Signal</keyword>
<reference evidence="2 3" key="1">
    <citation type="submission" date="2019-08" db="EMBL/GenBank/DDBJ databases">
        <authorList>
            <person name="Peeters C."/>
        </authorList>
    </citation>
    <scope>NUCLEOTIDE SEQUENCE [LARGE SCALE GENOMIC DNA]</scope>
    <source>
        <strain evidence="2 3">LMG 31112</strain>
    </source>
</reference>
<proteinExistence type="predicted"/>
<evidence type="ECO:0000256" key="1">
    <source>
        <dbReference type="SAM" id="SignalP"/>
    </source>
</evidence>
<dbReference type="AlphaFoldDB" id="A0A5E4XIM6"/>
<dbReference type="EMBL" id="CABPSM010000012">
    <property type="protein sequence ID" value="VVE36157.1"/>
    <property type="molecule type" value="Genomic_DNA"/>
</dbReference>
<evidence type="ECO:0008006" key="4">
    <source>
        <dbReference type="Google" id="ProtNLM"/>
    </source>
</evidence>
<evidence type="ECO:0000313" key="3">
    <source>
        <dbReference type="Proteomes" id="UP000343317"/>
    </source>
</evidence>
<evidence type="ECO:0000313" key="2">
    <source>
        <dbReference type="EMBL" id="VVE36157.1"/>
    </source>
</evidence>
<dbReference type="InterPro" id="IPR014710">
    <property type="entry name" value="RmlC-like_jellyroll"/>
</dbReference>
<accession>A0A5E4XIM6</accession>
<feature type="chain" id="PRO_5023006590" description="Cupin" evidence="1">
    <location>
        <begin position="45"/>
        <end position="180"/>
    </location>
</feature>
<name>A0A5E4XIM6_9BURK</name>
<organism evidence="2 3">
    <name type="scientific">Pandoraea horticolens</name>
    <dbReference type="NCBI Taxonomy" id="2508298"/>
    <lineage>
        <taxon>Bacteria</taxon>
        <taxon>Pseudomonadati</taxon>
        <taxon>Pseudomonadota</taxon>
        <taxon>Betaproteobacteria</taxon>
        <taxon>Burkholderiales</taxon>
        <taxon>Burkholderiaceae</taxon>
        <taxon>Pandoraea</taxon>
    </lineage>
</organism>
<dbReference type="CDD" id="cd02236">
    <property type="entry name" value="cupin_CV2614-like"/>
    <property type="match status" value="1"/>
</dbReference>
<dbReference type="SUPFAM" id="SSF51182">
    <property type="entry name" value="RmlC-like cupins"/>
    <property type="match status" value="1"/>
</dbReference>
<feature type="signal peptide" evidence="1">
    <location>
        <begin position="1"/>
        <end position="44"/>
    </location>
</feature>
<gene>
    <name evidence="2" type="ORF">PHO31112_03892</name>
</gene>